<dbReference type="GO" id="GO:0016491">
    <property type="term" value="F:oxidoreductase activity"/>
    <property type="evidence" value="ECO:0007669"/>
    <property type="project" value="UniProtKB-KW"/>
</dbReference>
<dbReference type="Proteomes" id="UP000317429">
    <property type="component" value="Chromosome"/>
</dbReference>
<dbReference type="InterPro" id="IPR029044">
    <property type="entry name" value="Nucleotide-diphossugar_trans"/>
</dbReference>
<proteinExistence type="predicted"/>
<dbReference type="RefSeq" id="WP_145286045.1">
    <property type="nucleotide sequence ID" value="NZ_CP036291.1"/>
</dbReference>
<dbReference type="EMBL" id="CP036291">
    <property type="protein sequence ID" value="QDU89464.1"/>
    <property type="molecule type" value="Genomic_DNA"/>
</dbReference>
<keyword evidence="2" id="KW-0560">Oxidoreductase</keyword>
<keyword evidence="3" id="KW-1185">Reference proteome</keyword>
<name>A0A518DDA7_9BACT</name>
<evidence type="ECO:0000313" key="3">
    <source>
        <dbReference type="Proteomes" id="UP000317429"/>
    </source>
</evidence>
<dbReference type="PANTHER" id="PTHR43777">
    <property type="entry name" value="MOLYBDENUM COFACTOR CYTIDYLYLTRANSFERASE"/>
    <property type="match status" value="1"/>
</dbReference>
<dbReference type="InterPro" id="IPR025877">
    <property type="entry name" value="MobA-like_NTP_Trfase"/>
</dbReference>
<dbReference type="AlphaFoldDB" id="A0A518DDA7"/>
<protein>
    <submittedName>
        <fullName evidence="2">Nicotine blue oxidoreductase</fullName>
        <ecNumber evidence="2">1.1.1.328</ecNumber>
    </submittedName>
</protein>
<dbReference type="PANTHER" id="PTHR43777:SF1">
    <property type="entry name" value="MOLYBDENUM COFACTOR CYTIDYLYLTRANSFERASE"/>
    <property type="match status" value="1"/>
</dbReference>
<gene>
    <name evidence="2" type="primary">nboR</name>
    <name evidence="2" type="ORF">Pla175_28540</name>
</gene>
<reference evidence="2 3" key="1">
    <citation type="submission" date="2019-02" db="EMBL/GenBank/DDBJ databases">
        <title>Deep-cultivation of Planctomycetes and their phenomic and genomic characterization uncovers novel biology.</title>
        <authorList>
            <person name="Wiegand S."/>
            <person name="Jogler M."/>
            <person name="Boedeker C."/>
            <person name="Pinto D."/>
            <person name="Vollmers J."/>
            <person name="Rivas-Marin E."/>
            <person name="Kohn T."/>
            <person name="Peeters S.H."/>
            <person name="Heuer A."/>
            <person name="Rast P."/>
            <person name="Oberbeckmann S."/>
            <person name="Bunk B."/>
            <person name="Jeske O."/>
            <person name="Meyerdierks A."/>
            <person name="Storesund J.E."/>
            <person name="Kallscheuer N."/>
            <person name="Luecker S."/>
            <person name="Lage O.M."/>
            <person name="Pohl T."/>
            <person name="Merkel B.J."/>
            <person name="Hornburger P."/>
            <person name="Mueller R.-W."/>
            <person name="Bruemmer F."/>
            <person name="Labrenz M."/>
            <person name="Spormann A.M."/>
            <person name="Op den Camp H."/>
            <person name="Overmann J."/>
            <person name="Amann R."/>
            <person name="Jetten M.S.M."/>
            <person name="Mascher T."/>
            <person name="Medema M.H."/>
            <person name="Devos D.P."/>
            <person name="Kaster A.-K."/>
            <person name="Ovreas L."/>
            <person name="Rohde M."/>
            <person name="Galperin M.Y."/>
            <person name="Jogler C."/>
        </authorList>
    </citation>
    <scope>NUCLEOTIDE SEQUENCE [LARGE SCALE GENOMIC DNA]</scope>
    <source>
        <strain evidence="2 3">Pla175</strain>
    </source>
</reference>
<dbReference type="OrthoDB" id="9797742at2"/>
<accession>A0A518DDA7</accession>
<dbReference type="KEGG" id="pnd:Pla175_28540"/>
<dbReference type="GO" id="GO:0016779">
    <property type="term" value="F:nucleotidyltransferase activity"/>
    <property type="evidence" value="ECO:0007669"/>
    <property type="project" value="UniProtKB-ARBA"/>
</dbReference>
<organism evidence="2 3">
    <name type="scientific">Pirellulimonas nuda</name>
    <dbReference type="NCBI Taxonomy" id="2528009"/>
    <lineage>
        <taxon>Bacteria</taxon>
        <taxon>Pseudomonadati</taxon>
        <taxon>Planctomycetota</taxon>
        <taxon>Planctomycetia</taxon>
        <taxon>Pirellulales</taxon>
        <taxon>Lacipirellulaceae</taxon>
        <taxon>Pirellulimonas</taxon>
    </lineage>
</organism>
<dbReference type="CDD" id="cd04182">
    <property type="entry name" value="GT_2_like_f"/>
    <property type="match status" value="1"/>
</dbReference>
<dbReference type="EC" id="1.1.1.328" evidence="2"/>
<feature type="domain" description="MobA-like NTP transferase" evidence="1">
    <location>
        <begin position="8"/>
        <end position="169"/>
    </location>
</feature>
<dbReference type="Pfam" id="PF12804">
    <property type="entry name" value="NTP_transf_3"/>
    <property type="match status" value="1"/>
</dbReference>
<dbReference type="SUPFAM" id="SSF53448">
    <property type="entry name" value="Nucleotide-diphospho-sugar transferases"/>
    <property type="match status" value="1"/>
</dbReference>
<sequence length="208" mass="22242">MNSHHVAGIVLAAGQSSRLGRPKQLVELDGKPLVVRAIEKLVAARCVPVLTVLGANAKEIRTVLSDSPTELLINPCWQQGIGSSIAAGCRQLAGRADFILITLCDQPFVSVNHLALLIEAVAADGYSIAASQYPNGADGVPAAFSQQHFANLRRLSGDCGARQLIEQSEHFRIPLDEGHVDLDTPYDLTELRSRIALQATQETSNANS</sequence>
<evidence type="ECO:0000259" key="1">
    <source>
        <dbReference type="Pfam" id="PF12804"/>
    </source>
</evidence>
<evidence type="ECO:0000313" key="2">
    <source>
        <dbReference type="EMBL" id="QDU89464.1"/>
    </source>
</evidence>
<dbReference type="Gene3D" id="3.90.550.10">
    <property type="entry name" value="Spore Coat Polysaccharide Biosynthesis Protein SpsA, Chain A"/>
    <property type="match status" value="1"/>
</dbReference>